<keyword evidence="16" id="KW-1185">Reference proteome</keyword>
<dbReference type="AlphaFoldDB" id="A0A1H9LFH2"/>
<evidence type="ECO:0000313" key="16">
    <source>
        <dbReference type="Proteomes" id="UP000199233"/>
    </source>
</evidence>
<evidence type="ECO:0000256" key="4">
    <source>
        <dbReference type="ARBA" id="ARBA00010869"/>
    </source>
</evidence>
<dbReference type="GO" id="GO:0003941">
    <property type="term" value="F:L-serine ammonia-lyase activity"/>
    <property type="evidence" value="ECO:0007669"/>
    <property type="project" value="TreeGrafter"/>
</dbReference>
<evidence type="ECO:0000256" key="5">
    <source>
        <dbReference type="ARBA" id="ARBA00011881"/>
    </source>
</evidence>
<sequence length="524" mass="57273">MTQRNPSGGSAETRKLLQQYRARIEAARVYDVATVSALEIAPKLSARLDNRVLFKREDQQSVYSFKLRGAYNKIAQLTPEQRARGVVTASAGNHAQGVALAAQKLGITAHICMPRTTPALKVESVRALGGKAILIGDAYDDAREHAEQMVIEKGWTMVHPYDDPDVIAGQGTIGRELIEQSTVLGCGLDAVFVPVGGGGLLAGVAAWIKAVKPQIKIIAVEPDDSYCFAAAYKAGRRVTLPQVGLFADGVAVRQIGEETFRVARHLVDDIVLVSVDEICAATRDIFYDRRGLPEPAGALAVAGMKRWVHEQGVKGQSLAAIISGANVNFDRLRHIAERAELGDETEALLAVTLPEKPGAYKQFVRQIGKRVITEFNYRYSDAAAAHVFVGLKFAGGHEERDTLIANLREHGYAVVDMSGNEMAKDHVRFMVGGRVPGLTDERLFRFEFPERPGACGDFLSAIGTRWNISLFHYRNHGAAYGRVLVGLQVPKKEWAECRRSLDALGYEYAEESENPAYQLFLGTG</sequence>
<dbReference type="SUPFAM" id="SSF55021">
    <property type="entry name" value="ACT-like"/>
    <property type="match status" value="2"/>
</dbReference>
<evidence type="ECO:0000256" key="3">
    <source>
        <dbReference type="ARBA" id="ARBA00004810"/>
    </source>
</evidence>
<dbReference type="GO" id="GO:0004794">
    <property type="term" value="F:threonine deaminase activity"/>
    <property type="evidence" value="ECO:0007669"/>
    <property type="project" value="UniProtKB-UniRule"/>
</dbReference>
<dbReference type="GO" id="GO:0030170">
    <property type="term" value="F:pyridoxal phosphate binding"/>
    <property type="evidence" value="ECO:0007669"/>
    <property type="project" value="InterPro"/>
</dbReference>
<dbReference type="PROSITE" id="PS00165">
    <property type="entry name" value="DEHYDRATASE_SER_THR"/>
    <property type="match status" value="1"/>
</dbReference>
<dbReference type="EMBL" id="FOFS01000016">
    <property type="protein sequence ID" value="SER10242.1"/>
    <property type="molecule type" value="Genomic_DNA"/>
</dbReference>
<reference evidence="15 16" key="1">
    <citation type="submission" date="2016-10" db="EMBL/GenBank/DDBJ databases">
        <authorList>
            <person name="de Groot N.N."/>
        </authorList>
    </citation>
    <scope>NUCLEOTIDE SEQUENCE [LARGE SCALE GENOMIC DNA]</scope>
    <source>
        <strain evidence="15 16">DSM 25927</strain>
    </source>
</reference>
<dbReference type="EC" id="4.3.1.19" evidence="13"/>
<dbReference type="NCBIfam" id="TIGR01124">
    <property type="entry name" value="ilvA_2Cterm"/>
    <property type="match status" value="1"/>
</dbReference>
<keyword evidence="10 13" id="KW-0456">Lyase</keyword>
<feature type="domain" description="ACT-like" evidence="14">
    <location>
        <begin position="347"/>
        <end position="419"/>
    </location>
</feature>
<evidence type="ECO:0000256" key="8">
    <source>
        <dbReference type="ARBA" id="ARBA00022737"/>
    </source>
</evidence>
<dbReference type="InterPro" id="IPR001926">
    <property type="entry name" value="TrpB-like_PALP"/>
</dbReference>
<dbReference type="PANTHER" id="PTHR48078">
    <property type="entry name" value="THREONINE DEHYDRATASE, MITOCHONDRIAL-RELATED"/>
    <property type="match status" value="1"/>
</dbReference>
<evidence type="ECO:0000313" key="15">
    <source>
        <dbReference type="EMBL" id="SER10242.1"/>
    </source>
</evidence>
<dbReference type="STRING" id="489703.SAMN04488038_11614"/>
<comment type="catalytic activity">
    <reaction evidence="1 13">
        <text>L-threonine = 2-oxobutanoate + NH4(+)</text>
        <dbReference type="Rhea" id="RHEA:22108"/>
        <dbReference type="ChEBI" id="CHEBI:16763"/>
        <dbReference type="ChEBI" id="CHEBI:28938"/>
        <dbReference type="ChEBI" id="CHEBI:57926"/>
        <dbReference type="EC" id="4.3.1.19"/>
    </reaction>
</comment>
<comment type="cofactor">
    <cofactor evidence="2 13">
        <name>pyridoxal 5'-phosphate</name>
        <dbReference type="ChEBI" id="CHEBI:597326"/>
    </cofactor>
</comment>
<dbReference type="SUPFAM" id="SSF53686">
    <property type="entry name" value="Tryptophan synthase beta subunit-like PLP-dependent enzymes"/>
    <property type="match status" value="1"/>
</dbReference>
<dbReference type="CDD" id="cd04906">
    <property type="entry name" value="ACT_ThrD-I_1"/>
    <property type="match status" value="1"/>
</dbReference>
<dbReference type="UniPathway" id="UPA00047">
    <property type="reaction ID" value="UER00054"/>
</dbReference>
<dbReference type="CDD" id="cd04907">
    <property type="entry name" value="ACT_ThrD-I_2"/>
    <property type="match status" value="1"/>
</dbReference>
<dbReference type="PANTHER" id="PTHR48078:SF11">
    <property type="entry name" value="THREONINE DEHYDRATASE, MITOCHONDRIAL"/>
    <property type="match status" value="1"/>
</dbReference>
<evidence type="ECO:0000256" key="6">
    <source>
        <dbReference type="ARBA" id="ARBA00022605"/>
    </source>
</evidence>
<comment type="pathway">
    <text evidence="3 13">Amino-acid biosynthesis; L-isoleucine biosynthesis; 2-oxobutanoate from L-threonine: step 1/1.</text>
</comment>
<keyword evidence="9 13" id="KW-0663">Pyridoxal phosphate</keyword>
<accession>A0A1H9LFH2</accession>
<keyword evidence="8" id="KW-0677">Repeat</keyword>
<name>A0A1H9LFH2_9GAMM</name>
<evidence type="ECO:0000256" key="2">
    <source>
        <dbReference type="ARBA" id="ARBA00001933"/>
    </source>
</evidence>
<dbReference type="Gene3D" id="3.40.1020.10">
    <property type="entry name" value="Biosynthetic Threonine Deaminase, Domain 3"/>
    <property type="match status" value="1"/>
</dbReference>
<gene>
    <name evidence="13" type="primary">ilvA</name>
    <name evidence="15" type="ORF">SAMN04488038_11614</name>
</gene>
<evidence type="ECO:0000256" key="1">
    <source>
        <dbReference type="ARBA" id="ARBA00001274"/>
    </source>
</evidence>
<dbReference type="CDD" id="cd01562">
    <property type="entry name" value="Thr-dehyd"/>
    <property type="match status" value="1"/>
</dbReference>
<dbReference type="FunFam" id="3.40.50.1100:FF:000008">
    <property type="entry name" value="L-threonine dehydratase"/>
    <property type="match status" value="1"/>
</dbReference>
<evidence type="ECO:0000256" key="11">
    <source>
        <dbReference type="ARBA" id="ARBA00023304"/>
    </source>
</evidence>
<dbReference type="InterPro" id="IPR038110">
    <property type="entry name" value="TD_ACT-like_sf"/>
</dbReference>
<dbReference type="NCBIfam" id="NF006674">
    <property type="entry name" value="PRK09224.1"/>
    <property type="match status" value="1"/>
</dbReference>
<dbReference type="InterPro" id="IPR005787">
    <property type="entry name" value="Thr_deHydtase_biosynth"/>
</dbReference>
<dbReference type="PROSITE" id="PS51672">
    <property type="entry name" value="ACT_LIKE"/>
    <property type="match status" value="2"/>
</dbReference>
<dbReference type="FunFam" id="3.40.1020.10:FF:000001">
    <property type="entry name" value="L-threonine dehydratase"/>
    <property type="match status" value="1"/>
</dbReference>
<dbReference type="GO" id="GO:0006565">
    <property type="term" value="P:L-serine catabolic process"/>
    <property type="evidence" value="ECO:0007669"/>
    <property type="project" value="TreeGrafter"/>
</dbReference>
<dbReference type="InterPro" id="IPR045865">
    <property type="entry name" value="ACT-like_dom_sf"/>
</dbReference>
<keyword evidence="11 13" id="KW-0100">Branched-chain amino acid biosynthesis</keyword>
<comment type="function">
    <text evidence="12 13">Catalyzes the anaerobic formation of alpha-ketobutyrate and ammonia from threonine in a two-step reaction. The first step involved a dehydration of threonine and a production of enamine intermediates (aminocrotonate), which tautomerizes to its imine form (iminobutyrate). Both intermediates are unstable and short-lived. The second step is the nonenzymatic hydrolysis of the enamine/imine intermediates to form 2-ketobutyrate and free ammonia. In the low water environment of the cell, the second step is accelerated by RidA.</text>
</comment>
<evidence type="ECO:0000256" key="7">
    <source>
        <dbReference type="ARBA" id="ARBA00022624"/>
    </source>
</evidence>
<evidence type="ECO:0000259" key="14">
    <source>
        <dbReference type="PROSITE" id="PS51672"/>
    </source>
</evidence>
<evidence type="ECO:0000256" key="12">
    <source>
        <dbReference type="ARBA" id="ARBA00025527"/>
    </source>
</evidence>
<dbReference type="GO" id="GO:0009097">
    <property type="term" value="P:isoleucine biosynthetic process"/>
    <property type="evidence" value="ECO:0007669"/>
    <property type="project" value="UniProtKB-UniRule"/>
</dbReference>
<evidence type="ECO:0000256" key="10">
    <source>
        <dbReference type="ARBA" id="ARBA00023239"/>
    </source>
</evidence>
<evidence type="ECO:0000256" key="13">
    <source>
        <dbReference type="RuleBase" id="RU362012"/>
    </source>
</evidence>
<keyword evidence="7 13" id="KW-0412">Isoleucine biosynthesis</keyword>
<dbReference type="Pfam" id="PF00585">
    <property type="entry name" value="Thr_dehydrat_C"/>
    <property type="match status" value="2"/>
</dbReference>
<dbReference type="InterPro" id="IPR001721">
    <property type="entry name" value="TD_ACT-like"/>
</dbReference>
<evidence type="ECO:0000256" key="9">
    <source>
        <dbReference type="ARBA" id="ARBA00022898"/>
    </source>
</evidence>
<keyword evidence="6 13" id="KW-0028">Amino-acid biosynthesis</keyword>
<comment type="similarity">
    <text evidence="4 13">Belongs to the serine/threonine dehydratase family.</text>
</comment>
<feature type="domain" description="ACT-like" evidence="14">
    <location>
        <begin position="442"/>
        <end position="513"/>
    </location>
</feature>
<dbReference type="Proteomes" id="UP000199233">
    <property type="component" value="Unassembled WGS sequence"/>
</dbReference>
<dbReference type="InterPro" id="IPR036052">
    <property type="entry name" value="TrpB-like_PALP_sf"/>
</dbReference>
<dbReference type="GO" id="GO:0006567">
    <property type="term" value="P:L-threonine catabolic process"/>
    <property type="evidence" value="ECO:0007669"/>
    <property type="project" value="TreeGrafter"/>
</dbReference>
<dbReference type="Pfam" id="PF00291">
    <property type="entry name" value="PALP"/>
    <property type="match status" value="1"/>
</dbReference>
<dbReference type="Gene3D" id="3.40.50.1100">
    <property type="match status" value="2"/>
</dbReference>
<dbReference type="InterPro" id="IPR000634">
    <property type="entry name" value="Ser/Thr_deHydtase_PyrdxlP-BS"/>
</dbReference>
<dbReference type="InterPro" id="IPR050147">
    <property type="entry name" value="Ser/Thr_Dehydratase"/>
</dbReference>
<comment type="subunit">
    <text evidence="5 13">Homotetramer.</text>
</comment>
<protein>
    <recommendedName>
        <fullName evidence="13">L-threonine dehydratase</fullName>
        <ecNumber evidence="13">4.3.1.19</ecNumber>
    </recommendedName>
    <alternativeName>
        <fullName evidence="13">Threonine deaminase</fullName>
    </alternativeName>
</protein>
<proteinExistence type="inferred from homology"/>
<organism evidence="15 16">
    <name type="scientific">Solimonas aquatica</name>
    <dbReference type="NCBI Taxonomy" id="489703"/>
    <lineage>
        <taxon>Bacteria</taxon>
        <taxon>Pseudomonadati</taxon>
        <taxon>Pseudomonadota</taxon>
        <taxon>Gammaproteobacteria</taxon>
        <taxon>Nevskiales</taxon>
        <taxon>Nevskiaceae</taxon>
        <taxon>Solimonas</taxon>
    </lineage>
</organism>